<evidence type="ECO:0000313" key="4">
    <source>
        <dbReference type="Proteomes" id="UP000242501"/>
    </source>
</evidence>
<feature type="signal peptide" evidence="1">
    <location>
        <begin position="1"/>
        <end position="19"/>
    </location>
</feature>
<dbReference type="SUPFAM" id="SSF51261">
    <property type="entry name" value="Duplicated hybrid motif"/>
    <property type="match status" value="1"/>
</dbReference>
<dbReference type="GO" id="GO:0004222">
    <property type="term" value="F:metalloendopeptidase activity"/>
    <property type="evidence" value="ECO:0007669"/>
    <property type="project" value="TreeGrafter"/>
</dbReference>
<dbReference type="STRING" id="1219383.SAMN05421733_101244"/>
<dbReference type="Gene3D" id="2.70.70.10">
    <property type="entry name" value="Glucose Permease (Domain IIA)"/>
    <property type="match status" value="1"/>
</dbReference>
<reference evidence="4" key="1">
    <citation type="submission" date="2016-09" db="EMBL/GenBank/DDBJ databases">
        <authorList>
            <person name="Varghese N."/>
            <person name="Submissions S."/>
        </authorList>
    </citation>
    <scope>NUCLEOTIDE SEQUENCE [LARGE SCALE GENOMIC DNA]</scope>
    <source>
        <strain evidence="4">ANC 4422</strain>
    </source>
</reference>
<evidence type="ECO:0000256" key="1">
    <source>
        <dbReference type="SAM" id="SignalP"/>
    </source>
</evidence>
<name>A0A1G6GJ57_9GAMM</name>
<sequence length="212" mass="22706">MRRILCALSVVFASPVVFADLMDNSQTSVTKTDRLERTLAEGSYAQDSNAVVDTKQMSTHITLRNTNKSTAATNTSSKEIMSWLTKSPLPSSAKISSSFGQRVMFGKKEGHSGLDLSAPTGTPIYASGTGVVTRSGWVSGYGQFVEINHGNGYLTRYGHASRLMVSVGDRVKAGAEIAKVGCTGRCTGPHLHFEIVSDGIRRNPGTYLAMLP</sequence>
<dbReference type="Proteomes" id="UP000242501">
    <property type="component" value="Unassembled WGS sequence"/>
</dbReference>
<dbReference type="AlphaFoldDB" id="A0A1G6GJ57"/>
<dbReference type="PANTHER" id="PTHR21666">
    <property type="entry name" value="PEPTIDASE-RELATED"/>
    <property type="match status" value="1"/>
</dbReference>
<keyword evidence="1" id="KW-0732">Signal</keyword>
<feature type="chain" id="PRO_5017424844" evidence="1">
    <location>
        <begin position="20"/>
        <end position="212"/>
    </location>
</feature>
<dbReference type="OrthoDB" id="9815245at2"/>
<dbReference type="CDD" id="cd12797">
    <property type="entry name" value="M23_peptidase"/>
    <property type="match status" value="1"/>
</dbReference>
<accession>A0A1G6GJ57</accession>
<proteinExistence type="predicted"/>
<dbReference type="InterPro" id="IPR011055">
    <property type="entry name" value="Dup_hybrid_motif"/>
</dbReference>
<dbReference type="PANTHER" id="PTHR21666:SF270">
    <property type="entry name" value="MUREIN HYDROLASE ACTIVATOR ENVC"/>
    <property type="match status" value="1"/>
</dbReference>
<dbReference type="Pfam" id="PF01551">
    <property type="entry name" value="Peptidase_M23"/>
    <property type="match status" value="1"/>
</dbReference>
<protein>
    <submittedName>
        <fullName evidence="3">Peptidase family M23</fullName>
    </submittedName>
</protein>
<gene>
    <name evidence="3" type="ORF">SAMN05421733_101244</name>
</gene>
<dbReference type="InterPro" id="IPR050570">
    <property type="entry name" value="Cell_wall_metabolism_enzyme"/>
</dbReference>
<evidence type="ECO:0000259" key="2">
    <source>
        <dbReference type="Pfam" id="PF01551"/>
    </source>
</evidence>
<feature type="domain" description="M23ase beta-sheet core" evidence="2">
    <location>
        <begin position="110"/>
        <end position="204"/>
    </location>
</feature>
<dbReference type="RefSeq" id="WP_092746508.1">
    <property type="nucleotide sequence ID" value="NZ_FMYL01000001.1"/>
</dbReference>
<evidence type="ECO:0000313" key="3">
    <source>
        <dbReference type="EMBL" id="SDB81974.1"/>
    </source>
</evidence>
<dbReference type="InterPro" id="IPR016047">
    <property type="entry name" value="M23ase_b-sheet_dom"/>
</dbReference>
<keyword evidence="4" id="KW-1185">Reference proteome</keyword>
<dbReference type="EMBL" id="FMYL01000001">
    <property type="protein sequence ID" value="SDB81974.1"/>
    <property type="molecule type" value="Genomic_DNA"/>
</dbReference>
<organism evidence="3 4">
    <name type="scientific">Acinetobacter boissieri</name>
    <dbReference type="NCBI Taxonomy" id="1219383"/>
    <lineage>
        <taxon>Bacteria</taxon>
        <taxon>Pseudomonadati</taxon>
        <taxon>Pseudomonadota</taxon>
        <taxon>Gammaproteobacteria</taxon>
        <taxon>Moraxellales</taxon>
        <taxon>Moraxellaceae</taxon>
        <taxon>Acinetobacter</taxon>
    </lineage>
</organism>